<proteinExistence type="predicted"/>
<dbReference type="Proteomes" id="UP000189177">
    <property type="component" value="Unassembled WGS sequence"/>
</dbReference>
<dbReference type="NCBIfam" id="NF047398">
    <property type="entry name" value="AAA_KGGVGR"/>
    <property type="match status" value="1"/>
</dbReference>
<name>A0A1V2ZZS6_9GAMM</name>
<evidence type="ECO:0008006" key="3">
    <source>
        <dbReference type="Google" id="ProtNLM"/>
    </source>
</evidence>
<organism evidence="1 2">
    <name type="scientific">Thioalkalivibrio halophilus</name>
    <dbReference type="NCBI Taxonomy" id="252474"/>
    <lineage>
        <taxon>Bacteria</taxon>
        <taxon>Pseudomonadati</taxon>
        <taxon>Pseudomonadota</taxon>
        <taxon>Gammaproteobacteria</taxon>
        <taxon>Chromatiales</taxon>
        <taxon>Ectothiorhodospiraceae</taxon>
        <taxon>Thioalkalivibrio</taxon>
    </lineage>
</organism>
<evidence type="ECO:0000313" key="2">
    <source>
        <dbReference type="Proteomes" id="UP000189177"/>
    </source>
</evidence>
<dbReference type="EMBL" id="MUZR01000017">
    <property type="protein sequence ID" value="OOC10343.1"/>
    <property type="molecule type" value="Genomic_DNA"/>
</dbReference>
<accession>A0A1V2ZZS6</accession>
<dbReference type="RefSeq" id="WP_077244073.1">
    <property type="nucleotide sequence ID" value="NZ_MUZR01000017.1"/>
</dbReference>
<gene>
    <name evidence="1" type="ORF">B1A74_05970</name>
</gene>
<sequence>MEGRQISFDRCIPELVHAVRSVEPTADFSGLRVVRDMHGRLYLTVPDDWPQPALDTLREQLHRVLGPFSPGRNNGVARCSETLSGEALYREPSLVQWVGDTGVHLVERRAMGQDWVLQPDPGQTSHPPRFVFHSLKGGVGRSTALMLWGRELVRQGRTVLLVDLDLEAPGLGAHMLPEQNRPEYGVLDWLVEDLVGNTHPGLAADMVAESSLVDRPGLWLAPALGRTAAEHSESALAKLARAYLEGEDGSGFAVRLQKMLGALEAEVQPDVVLIDSRAGLHETVAAPLLHLDAEVFFFAVDVPATWEGYRYLFAHLAQLASVSGSGSNDAQWRTRFHMVQARSTMRMEDKYRFASSSYGVWVDTLYDAVSSDGMDGPDIAFTFDERDPEAPHWPFGILRSEHFEAFNPMEQLADVGEAAIREAFGELFEGLHSCLSLLEEEAG</sequence>
<dbReference type="PANTHER" id="PTHR13696:SF52">
    <property type="entry name" value="PARA FAMILY PROTEIN CT_582"/>
    <property type="match status" value="1"/>
</dbReference>
<dbReference type="Gene3D" id="3.40.50.300">
    <property type="entry name" value="P-loop containing nucleotide triphosphate hydrolases"/>
    <property type="match status" value="1"/>
</dbReference>
<dbReference type="SUPFAM" id="SSF52540">
    <property type="entry name" value="P-loop containing nucleoside triphosphate hydrolases"/>
    <property type="match status" value="1"/>
</dbReference>
<reference evidence="1 2" key="1">
    <citation type="submission" date="2017-02" db="EMBL/GenBank/DDBJ databases">
        <title>Genomic diversity within the haloalkaliphilic genus Thioalkalivibrio.</title>
        <authorList>
            <person name="Ahn A.-C."/>
            <person name="Meier-Kolthoff J."/>
            <person name="Overmars L."/>
            <person name="Richter M."/>
            <person name="Woyke T."/>
            <person name="Sorokin D.Y."/>
            <person name="Muyzer G."/>
        </authorList>
    </citation>
    <scope>NUCLEOTIDE SEQUENCE [LARGE SCALE GENOMIC DNA]</scope>
    <source>
        <strain evidence="1 2">HL17</strain>
    </source>
</reference>
<dbReference type="STRING" id="252474.B1A74_05970"/>
<protein>
    <recommendedName>
        <fullName evidence="3">CobQ/CobB/MinD/ParA nucleotide binding domain-containing protein</fullName>
    </recommendedName>
</protein>
<dbReference type="InterPro" id="IPR050678">
    <property type="entry name" value="DNA_Partitioning_ATPase"/>
</dbReference>
<dbReference type="AlphaFoldDB" id="A0A1V2ZZS6"/>
<dbReference type="InterPro" id="IPR027417">
    <property type="entry name" value="P-loop_NTPase"/>
</dbReference>
<dbReference type="PANTHER" id="PTHR13696">
    <property type="entry name" value="P-LOOP CONTAINING NUCLEOSIDE TRIPHOSPHATE HYDROLASE"/>
    <property type="match status" value="1"/>
</dbReference>
<keyword evidence="2" id="KW-1185">Reference proteome</keyword>
<evidence type="ECO:0000313" key="1">
    <source>
        <dbReference type="EMBL" id="OOC10343.1"/>
    </source>
</evidence>
<comment type="caution">
    <text evidence="1">The sequence shown here is derived from an EMBL/GenBank/DDBJ whole genome shotgun (WGS) entry which is preliminary data.</text>
</comment>